<dbReference type="Proteomes" id="UP000002067">
    <property type="component" value="Chromosome"/>
</dbReference>
<dbReference type="Pfam" id="PF13731">
    <property type="entry name" value="WxL"/>
    <property type="match status" value="1"/>
</dbReference>
<sequence length="688" mass="73926">MKKKIFIITCLAVMISMVLGPLQTVMAETPKWPSPGLNNKVNVYPIPGAGTFTSINGVFDKIEGSNSAPINVNNDTVALELNADKDAQVGAMWSKKPIVDLTNNFTLDLQVYFGNKILNGADGLAFALTGTRPTNAGINGASLGVWGGADGSSAATIAAQGLQNSFVVVVDTHKSENDPDALYPNLLENHQYVGSGYPGKTEMYGIQNNKSKLKFGAALMPPSYVNQIKNNISNDKWHRLSISWQAYPEGGGALTYSFSNTSSTPAQTITQTVKWTETEMDNIFGQKVRQVYLGFTSASGPKVLIDSYMEPHLITIKSLADFNQIKGAVTLQRGTEPVVEDTLLKIGDKLTYRYVIDVANLEGSEWPVNQIILPKGKYFDYLKPDGKPAVAGDKLPVSITVNGQTVPAEATVQSDGNSAVMTDLGTLPKRADSKLEFSLPAVVKQHTLTSNLKVDNDPTGSVTGGATTAKTYTFVNTADQKDGKFIKYVLAGEPGAVTLKSVPSFVFKKFVKKGSEDPTNVDPTVADFIQGFPGQETFPTTISELDLSKWLNTLDSEAPSQGATGKILSVTDTRLNKPGWHLQMSLSPFTLEDGSYVLGDNGNANGGKAEMVIAENKDGEQKVTEIARVKDDGNTVTVKNMPPGGSDWSLGTEAMQTQAFMSIQKTPSVRTGLYRSTVTWTLSATPMP</sequence>
<name>A0A809N582_LACRG</name>
<dbReference type="SUPFAM" id="SSF49899">
    <property type="entry name" value="Concanavalin A-like lectins/glucanases"/>
    <property type="match status" value="1"/>
</dbReference>
<dbReference type="AlphaFoldDB" id="A0A809N582"/>
<evidence type="ECO:0000259" key="1">
    <source>
        <dbReference type="Pfam" id="PF13731"/>
    </source>
</evidence>
<evidence type="ECO:0000313" key="2">
    <source>
        <dbReference type="EMBL" id="BAI41085.1"/>
    </source>
</evidence>
<feature type="domain" description="WxL" evidence="1">
    <location>
        <begin position="555"/>
        <end position="686"/>
    </location>
</feature>
<dbReference type="Gene3D" id="2.60.120.200">
    <property type="match status" value="1"/>
</dbReference>
<dbReference type="Pfam" id="PF18483">
    <property type="entry name" value="Lectin_L-type_dom"/>
    <property type="match status" value="1"/>
</dbReference>
<proteinExistence type="predicted"/>
<dbReference type="KEGG" id="lrg:LRHM_0558"/>
<dbReference type="KEGG" id="lrh:LGG_00579"/>
<dbReference type="EMBL" id="AP011548">
    <property type="protein sequence ID" value="BAI41085.1"/>
    <property type="molecule type" value="Genomic_DNA"/>
</dbReference>
<reference evidence="2 3" key="1">
    <citation type="journal article" date="2009" name="J. Bacteriol.">
        <title>Complete genome sequence of the probiotic Lactobacillus rhamnosus ATCC 53103.</title>
        <authorList>
            <person name="Morita H."/>
            <person name="Toh H."/>
            <person name="Oshima K."/>
            <person name="Murakami M."/>
            <person name="Taylor T.D."/>
            <person name="Igimi S."/>
            <person name="Hattori M."/>
        </authorList>
    </citation>
    <scope>NUCLEOTIDE SEQUENCE [LARGE SCALE GENOMIC DNA]</scope>
    <source>
        <strain evidence="3">ATCC 53103 / LMG 18243 / GG [Tokyo]</strain>
    </source>
</reference>
<accession>A0A809N582</accession>
<gene>
    <name evidence="2" type="ordered locus">LRHM_0558</name>
</gene>
<dbReference type="RefSeq" id="WP_014569179.1">
    <property type="nucleotide sequence ID" value="NC_013198.1"/>
</dbReference>
<dbReference type="InterPro" id="IPR056573">
    <property type="entry name" value="Lectin_L-type_dom"/>
</dbReference>
<dbReference type="InterPro" id="IPR013320">
    <property type="entry name" value="ConA-like_dom_sf"/>
</dbReference>
<protein>
    <submittedName>
        <fullName evidence="2">Cell surface protein</fullName>
    </submittedName>
</protein>
<evidence type="ECO:0000313" key="3">
    <source>
        <dbReference type="Proteomes" id="UP000002067"/>
    </source>
</evidence>
<organism evidence="2 3">
    <name type="scientific">Lacticaseibacillus rhamnosus (strain ATCC 53103 / LMG 18243 / GG)</name>
    <name type="common">Lactobacillus rhamnosus</name>
    <dbReference type="NCBI Taxonomy" id="568703"/>
    <lineage>
        <taxon>Bacteria</taxon>
        <taxon>Bacillati</taxon>
        <taxon>Bacillota</taxon>
        <taxon>Bacilli</taxon>
        <taxon>Lactobacillales</taxon>
        <taxon>Lactobacillaceae</taxon>
        <taxon>Lacticaseibacillus</taxon>
    </lineage>
</organism>
<dbReference type="CDD" id="cd01951">
    <property type="entry name" value="lectin_L-type"/>
    <property type="match status" value="1"/>
</dbReference>
<dbReference type="InterPro" id="IPR027994">
    <property type="entry name" value="WxL_dom"/>
</dbReference>